<sequence length="280" mass="29051">MTLVTGVTVLVKIEGQSRPVAQMVFLRALIGLVLIAPLVWRHRGDFARMRAPWRNVGRVSCNAVALGMNFTALTLLPLPVVTGISFTRPLVAMGLAALLLGETVRRRHWAGAAVALAGVLLMIAPDGTAGALPPAGIAAAAASVLFGAMAAIQTRALRGESFVVMMLFYTLGLALLSAPLAALDWAPVGHGDILPLLGIGLLAQAGQYCFLRAYGLGEASRLAPLGYLSILLATAAGWLVFGERPGPSLALGGAVVVLGMLLVRQADHPAARPATCRKDG</sequence>
<evidence type="ECO:0000256" key="5">
    <source>
        <dbReference type="ARBA" id="ARBA00023136"/>
    </source>
</evidence>
<feature type="transmembrane region" description="Helical" evidence="6">
    <location>
        <begin position="193"/>
        <end position="210"/>
    </location>
</feature>
<protein>
    <recommendedName>
        <fullName evidence="7">EamA domain-containing protein</fullName>
    </recommendedName>
</protein>
<feature type="transmembrane region" description="Helical" evidence="6">
    <location>
        <begin position="247"/>
        <end position="263"/>
    </location>
</feature>
<feature type="transmembrane region" description="Helical" evidence="6">
    <location>
        <begin position="61"/>
        <end position="78"/>
    </location>
</feature>
<feature type="domain" description="EamA" evidence="7">
    <location>
        <begin position="137"/>
        <end position="263"/>
    </location>
</feature>
<keyword evidence="5 6" id="KW-0472">Membrane</keyword>
<evidence type="ECO:0000256" key="6">
    <source>
        <dbReference type="SAM" id="Phobius"/>
    </source>
</evidence>
<name>A0A2G1MHK2_9RHOB</name>
<proteinExistence type="inferred from homology"/>
<dbReference type="Pfam" id="PF00892">
    <property type="entry name" value="EamA"/>
    <property type="match status" value="2"/>
</dbReference>
<gene>
    <name evidence="8" type="ORF">CJ301_07640</name>
</gene>
<evidence type="ECO:0000256" key="1">
    <source>
        <dbReference type="ARBA" id="ARBA00004141"/>
    </source>
</evidence>
<feature type="transmembrane region" description="Helical" evidence="6">
    <location>
        <begin position="162"/>
        <end position="181"/>
    </location>
</feature>
<evidence type="ECO:0000256" key="3">
    <source>
        <dbReference type="ARBA" id="ARBA00022692"/>
    </source>
</evidence>
<keyword evidence="9" id="KW-1185">Reference proteome</keyword>
<dbReference type="InterPro" id="IPR000620">
    <property type="entry name" value="EamA_dom"/>
</dbReference>
<evidence type="ECO:0000313" key="8">
    <source>
        <dbReference type="EMBL" id="PHP28120.1"/>
    </source>
</evidence>
<keyword evidence="3 6" id="KW-0812">Transmembrane</keyword>
<evidence type="ECO:0000256" key="2">
    <source>
        <dbReference type="ARBA" id="ARBA00009853"/>
    </source>
</evidence>
<dbReference type="OrthoDB" id="9815809at2"/>
<dbReference type="SUPFAM" id="SSF103481">
    <property type="entry name" value="Multidrug resistance efflux transporter EmrE"/>
    <property type="match status" value="2"/>
</dbReference>
<feature type="transmembrane region" description="Helical" evidence="6">
    <location>
        <begin position="222"/>
        <end position="241"/>
    </location>
</feature>
<evidence type="ECO:0000256" key="4">
    <source>
        <dbReference type="ARBA" id="ARBA00022989"/>
    </source>
</evidence>
<keyword evidence="4 6" id="KW-1133">Transmembrane helix</keyword>
<dbReference type="Gene3D" id="1.10.3730.20">
    <property type="match status" value="1"/>
</dbReference>
<dbReference type="EMBL" id="NQWH01000009">
    <property type="protein sequence ID" value="PHP28120.1"/>
    <property type="molecule type" value="Genomic_DNA"/>
</dbReference>
<dbReference type="AlphaFoldDB" id="A0A2G1MHK2"/>
<feature type="transmembrane region" description="Helical" evidence="6">
    <location>
        <begin position="20"/>
        <end position="40"/>
    </location>
</feature>
<evidence type="ECO:0000259" key="7">
    <source>
        <dbReference type="Pfam" id="PF00892"/>
    </source>
</evidence>
<dbReference type="Proteomes" id="UP000221860">
    <property type="component" value="Unassembled WGS sequence"/>
</dbReference>
<comment type="subcellular location">
    <subcellularLocation>
        <location evidence="1">Membrane</location>
        <topology evidence="1">Multi-pass membrane protein</topology>
    </subcellularLocation>
</comment>
<accession>A0A2G1MHK2</accession>
<feature type="transmembrane region" description="Helical" evidence="6">
    <location>
        <begin position="108"/>
        <end position="125"/>
    </location>
</feature>
<feature type="transmembrane region" description="Helical" evidence="6">
    <location>
        <begin position="131"/>
        <end position="150"/>
    </location>
</feature>
<dbReference type="PANTHER" id="PTHR22911">
    <property type="entry name" value="ACYL-MALONYL CONDENSING ENZYME-RELATED"/>
    <property type="match status" value="1"/>
</dbReference>
<evidence type="ECO:0000313" key="9">
    <source>
        <dbReference type="Proteomes" id="UP000221860"/>
    </source>
</evidence>
<dbReference type="GO" id="GO:0016020">
    <property type="term" value="C:membrane"/>
    <property type="evidence" value="ECO:0007669"/>
    <property type="project" value="UniProtKB-SubCell"/>
</dbReference>
<comment type="similarity">
    <text evidence="2">Belongs to the drug/metabolite transporter (DMT) superfamily. 10 TMS drug/metabolite exporter (DME) (TC 2.A.7.3) family.</text>
</comment>
<feature type="domain" description="EamA" evidence="7">
    <location>
        <begin position="6"/>
        <end position="123"/>
    </location>
</feature>
<feature type="transmembrane region" description="Helical" evidence="6">
    <location>
        <begin position="84"/>
        <end position="101"/>
    </location>
</feature>
<comment type="caution">
    <text evidence="8">The sequence shown here is derived from an EMBL/GenBank/DDBJ whole genome shotgun (WGS) entry which is preliminary data.</text>
</comment>
<organism evidence="8 9">
    <name type="scientific">Limimaricola cinnabarinus</name>
    <dbReference type="NCBI Taxonomy" id="1125964"/>
    <lineage>
        <taxon>Bacteria</taxon>
        <taxon>Pseudomonadati</taxon>
        <taxon>Pseudomonadota</taxon>
        <taxon>Alphaproteobacteria</taxon>
        <taxon>Rhodobacterales</taxon>
        <taxon>Paracoccaceae</taxon>
        <taxon>Limimaricola</taxon>
    </lineage>
</organism>
<dbReference type="PANTHER" id="PTHR22911:SF6">
    <property type="entry name" value="SOLUTE CARRIER FAMILY 35 MEMBER G1"/>
    <property type="match status" value="1"/>
</dbReference>
<dbReference type="InterPro" id="IPR037185">
    <property type="entry name" value="EmrE-like"/>
</dbReference>
<reference evidence="8 9" key="1">
    <citation type="submission" date="2017-08" db="EMBL/GenBank/DDBJ databases">
        <title>Draft Genome Sequence of Loktanella cinnabarina Strain XM1, Isolated from Coastal Surface Water.</title>
        <authorList>
            <person name="Ma R."/>
            <person name="Wang J."/>
            <person name="Wang Q."/>
            <person name="Ma Z."/>
            <person name="Li J."/>
            <person name="Chen L."/>
        </authorList>
    </citation>
    <scope>NUCLEOTIDE SEQUENCE [LARGE SCALE GENOMIC DNA]</scope>
    <source>
        <strain evidence="8 9">XM1</strain>
    </source>
</reference>